<sequence length="277" mass="31825">MNVLIPTDFSENSHNAIRYALDYFADIPVNFYLLHTARNQASHNEEPELFFETTTKNNTIQGSMAGLTEEIKTFKLLAKNTGHQFFAIYEKALLVEAIRKQVAEKEIDYILMGTKGASKENRHEIGSNTSEVITKVKCPIFVIPENARFKNITNISFLTDYNCIYRNKVISGLSEALKLQKAALRVLHIRSQNAMLNAAQTDNKGFLHYFFKDIKHSFHFLDNKNIEAGVQDFVETWEIDMIAVVAKNLNLTQRLLFKRINLAISYPYEVPFLILHE</sequence>
<evidence type="ECO:0000313" key="3">
    <source>
        <dbReference type="EMBL" id="MCG2420152.1"/>
    </source>
</evidence>
<dbReference type="InterPro" id="IPR006016">
    <property type="entry name" value="UspA"/>
</dbReference>
<evidence type="ECO:0000259" key="2">
    <source>
        <dbReference type="Pfam" id="PF00582"/>
    </source>
</evidence>
<dbReference type="PRINTS" id="PR01438">
    <property type="entry name" value="UNVRSLSTRESS"/>
</dbReference>
<gene>
    <name evidence="3" type="ORF">K8089_14065</name>
</gene>
<organism evidence="3 4">
    <name type="scientific">Aequorivita vitellina</name>
    <dbReference type="NCBI Taxonomy" id="2874475"/>
    <lineage>
        <taxon>Bacteria</taxon>
        <taxon>Pseudomonadati</taxon>
        <taxon>Bacteroidota</taxon>
        <taxon>Flavobacteriia</taxon>
        <taxon>Flavobacteriales</taxon>
        <taxon>Flavobacteriaceae</taxon>
        <taxon>Aequorivita</taxon>
    </lineage>
</organism>
<name>A0A9X1U4C3_9FLAO</name>
<comment type="similarity">
    <text evidence="1">Belongs to the universal stress protein A family.</text>
</comment>
<dbReference type="Gene3D" id="3.40.50.12370">
    <property type="match status" value="1"/>
</dbReference>
<dbReference type="Proteomes" id="UP001139461">
    <property type="component" value="Unassembled WGS sequence"/>
</dbReference>
<dbReference type="RefSeq" id="WP_237603934.1">
    <property type="nucleotide sequence ID" value="NZ_JAIRBA010000034.1"/>
</dbReference>
<dbReference type="AlphaFoldDB" id="A0A9X1U4C3"/>
<dbReference type="CDD" id="cd00293">
    <property type="entry name" value="USP-like"/>
    <property type="match status" value="1"/>
</dbReference>
<dbReference type="EMBL" id="JAIRBA010000034">
    <property type="protein sequence ID" value="MCG2420152.1"/>
    <property type="molecule type" value="Genomic_DNA"/>
</dbReference>
<evidence type="ECO:0000256" key="1">
    <source>
        <dbReference type="ARBA" id="ARBA00008791"/>
    </source>
</evidence>
<proteinExistence type="inferred from homology"/>
<keyword evidence="4" id="KW-1185">Reference proteome</keyword>
<dbReference type="InterPro" id="IPR006015">
    <property type="entry name" value="Universal_stress_UspA"/>
</dbReference>
<reference evidence="3" key="1">
    <citation type="submission" date="2021-09" db="EMBL/GenBank/DDBJ databases">
        <title>Genome of Aequorivita sp. strain F47161.</title>
        <authorList>
            <person name="Wang Y."/>
        </authorList>
    </citation>
    <scope>NUCLEOTIDE SEQUENCE</scope>
    <source>
        <strain evidence="3">F47161</strain>
    </source>
</reference>
<dbReference type="SUPFAM" id="SSF52402">
    <property type="entry name" value="Adenine nucleotide alpha hydrolases-like"/>
    <property type="match status" value="2"/>
</dbReference>
<protein>
    <submittedName>
        <fullName evidence="3">Universal stress protein</fullName>
    </submittedName>
</protein>
<comment type="caution">
    <text evidence="3">The sequence shown here is derived from an EMBL/GenBank/DDBJ whole genome shotgun (WGS) entry which is preliminary data.</text>
</comment>
<dbReference type="Pfam" id="PF00582">
    <property type="entry name" value="Usp"/>
    <property type="match status" value="1"/>
</dbReference>
<accession>A0A9X1U4C3</accession>
<feature type="domain" description="UspA" evidence="2">
    <location>
        <begin position="2"/>
        <end position="144"/>
    </location>
</feature>
<evidence type="ECO:0000313" key="4">
    <source>
        <dbReference type="Proteomes" id="UP001139461"/>
    </source>
</evidence>